<dbReference type="AlphaFoldDB" id="A0A2J6RP22"/>
<dbReference type="Proteomes" id="UP000235786">
    <property type="component" value="Unassembled WGS sequence"/>
</dbReference>
<feature type="domain" description="DDT" evidence="6">
    <location>
        <begin position="406"/>
        <end position="469"/>
    </location>
</feature>
<protein>
    <recommendedName>
        <fullName evidence="10">WAC domain-containing protein</fullName>
    </recommendedName>
</protein>
<feature type="compositionally biased region" description="Acidic residues" evidence="5">
    <location>
        <begin position="706"/>
        <end position="719"/>
    </location>
</feature>
<feature type="region of interest" description="Disordered" evidence="5">
    <location>
        <begin position="478"/>
        <end position="547"/>
    </location>
</feature>
<evidence type="ECO:0000259" key="7">
    <source>
        <dbReference type="PROSITE" id="PS51136"/>
    </source>
</evidence>
<dbReference type="Pfam" id="PF02791">
    <property type="entry name" value="DDT"/>
    <property type="match status" value="1"/>
</dbReference>
<reference evidence="8 9" key="1">
    <citation type="submission" date="2016-04" db="EMBL/GenBank/DDBJ databases">
        <title>A degradative enzymes factory behind the ericoid mycorrhizal symbiosis.</title>
        <authorList>
            <consortium name="DOE Joint Genome Institute"/>
            <person name="Martino E."/>
            <person name="Morin E."/>
            <person name="Grelet G."/>
            <person name="Kuo A."/>
            <person name="Kohler A."/>
            <person name="Daghino S."/>
            <person name="Barry K."/>
            <person name="Choi C."/>
            <person name="Cichocki N."/>
            <person name="Clum A."/>
            <person name="Copeland A."/>
            <person name="Hainaut M."/>
            <person name="Haridas S."/>
            <person name="Labutti K."/>
            <person name="Lindquist E."/>
            <person name="Lipzen A."/>
            <person name="Khouja H.-R."/>
            <person name="Murat C."/>
            <person name="Ohm R."/>
            <person name="Olson A."/>
            <person name="Spatafora J."/>
            <person name="Veneault-Fourrey C."/>
            <person name="Henrissat B."/>
            <person name="Grigoriev I."/>
            <person name="Martin F."/>
            <person name="Perotto S."/>
        </authorList>
    </citation>
    <scope>NUCLEOTIDE SEQUENCE [LARGE SCALE GENOMIC DNA]</scope>
    <source>
        <strain evidence="8 9">F</strain>
    </source>
</reference>
<dbReference type="STRING" id="1149755.A0A2J6RP22"/>
<feature type="domain" description="WAC" evidence="7">
    <location>
        <begin position="22"/>
        <end position="131"/>
    </location>
</feature>
<feature type="compositionally biased region" description="Pro residues" evidence="5">
    <location>
        <begin position="302"/>
        <end position="317"/>
    </location>
</feature>
<organism evidence="8 9">
    <name type="scientific">Hyaloscypha variabilis (strain UAMH 11265 / GT02V1 / F)</name>
    <name type="common">Meliniomyces variabilis</name>
    <dbReference type="NCBI Taxonomy" id="1149755"/>
    <lineage>
        <taxon>Eukaryota</taxon>
        <taxon>Fungi</taxon>
        <taxon>Dikarya</taxon>
        <taxon>Ascomycota</taxon>
        <taxon>Pezizomycotina</taxon>
        <taxon>Leotiomycetes</taxon>
        <taxon>Helotiales</taxon>
        <taxon>Hyaloscyphaceae</taxon>
        <taxon>Hyaloscypha</taxon>
        <taxon>Hyaloscypha variabilis</taxon>
    </lineage>
</organism>
<dbReference type="Pfam" id="PF15612">
    <property type="entry name" value="WHIM1"/>
    <property type="match status" value="1"/>
</dbReference>
<dbReference type="OrthoDB" id="332390at2759"/>
<evidence type="ECO:0000256" key="1">
    <source>
        <dbReference type="ARBA" id="ARBA00004123"/>
    </source>
</evidence>
<dbReference type="PANTHER" id="PTHR32075:SF6">
    <property type="entry name" value="ISWI CHROMATIN-REMODELING COMPLEX SUBUNIT YPL216W-RELATED"/>
    <property type="match status" value="1"/>
</dbReference>
<evidence type="ECO:0000259" key="6">
    <source>
        <dbReference type="PROSITE" id="PS50827"/>
    </source>
</evidence>
<dbReference type="PANTHER" id="PTHR32075">
    <property type="entry name" value="ISWI CHROMATIN-REMODELING COMPLEX SUBUNIT YPL216W-RELATED"/>
    <property type="match status" value="1"/>
</dbReference>
<dbReference type="EMBL" id="KZ613945">
    <property type="protein sequence ID" value="PMD40240.1"/>
    <property type="molecule type" value="Genomic_DNA"/>
</dbReference>
<dbReference type="PROSITE" id="PS51136">
    <property type="entry name" value="WAC"/>
    <property type="match status" value="1"/>
</dbReference>
<dbReference type="PROSITE" id="PS50827">
    <property type="entry name" value="DDT"/>
    <property type="match status" value="1"/>
</dbReference>
<feature type="region of interest" description="Disordered" evidence="5">
    <location>
        <begin position="935"/>
        <end position="965"/>
    </location>
</feature>
<feature type="compositionally biased region" description="Basic and acidic residues" evidence="5">
    <location>
        <begin position="519"/>
        <end position="535"/>
    </location>
</feature>
<keyword evidence="2" id="KW-0175">Coiled coil</keyword>
<evidence type="ECO:0000313" key="9">
    <source>
        <dbReference type="Proteomes" id="UP000235786"/>
    </source>
</evidence>
<name>A0A2J6RP22_HYAVF</name>
<feature type="compositionally biased region" description="Low complexity" evidence="5">
    <location>
        <begin position="282"/>
        <end position="301"/>
    </location>
</feature>
<dbReference type="Pfam" id="PF15613">
    <property type="entry name" value="WSD"/>
    <property type="match status" value="1"/>
</dbReference>
<evidence type="ECO:0000256" key="3">
    <source>
        <dbReference type="ARBA" id="ARBA00023242"/>
    </source>
</evidence>
<sequence length="1033" mass="117868">MVLFKRKPVQYQPKPHIENDEVEVWVIKATGEIFVDYEQYLARMDFYKQRRFICQITGHSGLSFFEALKSELAGAQEVEEAFPEALKGPILRRVQFQTISRIDTLVDLIFDEFRSDYYPGEAVTVHVVTGERLTGIVRDKTRFGSKAMPDGTVSAPFSRYFVSLDNRPTEEAVVDDAHITRDRKIFTKQVLRSFIKKTVTREAWTGAPWLVKPEVAQVYHIDTRVPPHLRYESKAAERKQKQAQQKNGQPDYDGMVGSFQGQGNPSRLPELKPAPKSHKSKQQQQQGQLAKSKQQSFLNPAPNNPHPPQFVPQPPYPSHIFQVGPPPQVGPHGPQFANYHNASFSFAPLASMPPAPPPPPPIKYPIEDLQVAPRHNAPQRPALKFFSQDTPSDKGKTDGEGNGILMKSIGPLLECWDTLNVYCEVLRLDSFTFDDFVEAMQFSSEDVECELFVETHCAALKMLVSSEAEGGKIHVQLPDIDEDSDDEDSAAEASAAPTPTPEPEPKPKGRATRSSLAKAEAEALKAEPEPPKEPTPEPQSPHRAAEMEAEVGWIERLRKRDFKNGGWQIIIVGLLHQLSKNPRNFDSCETLLKELAPLDMPPTPETARQQYAKLDVNLRIQALEIVCMLIAETKAVRNYMEECSEQMTGFRKEKIQFQRDRKALLEELRLLNEERKILLPANMPPSPVPENKSLNEDIKMAGADDKNDETEEEIIDTDEDPHQGRSLRRGLDRAAERKRKREIEQEKKEKAEAEAKIPKQSKQFTKLMKDIAKKEDAIKDCEEEIAILDNDLREADCPRTRVLGKDRFWNRYYWFERNGMPYAGMPNSSTADSGYANGCIWVQGPDDLEREGYIDMKSDWQNEYRMKFGMSVPERKKMEEGETSLYNAHQWGFIEDPEALDSLISWLDTRGTNEVKLHKELKLYRDRIARRMEKRKEYLNPSEDKSVDSGPKRMSTRRKEQHVDHNAHRCLAWRNLTALEELGHLHSDQPRARKPAKKAAAPPPVVEEERQTRSEGKGKKQKGLGRQGSRYEF</sequence>
<evidence type="ECO:0000256" key="5">
    <source>
        <dbReference type="SAM" id="MobiDB-lite"/>
    </source>
</evidence>
<dbReference type="InterPro" id="IPR018501">
    <property type="entry name" value="DDT_dom"/>
</dbReference>
<feature type="compositionally biased region" description="Basic and acidic residues" evidence="5">
    <location>
        <begin position="1007"/>
        <end position="1018"/>
    </location>
</feature>
<dbReference type="InterPro" id="IPR013136">
    <property type="entry name" value="WSTF_Acf1_Cbp146"/>
</dbReference>
<gene>
    <name evidence="8" type="ORF">L207DRAFT_458721</name>
</gene>
<evidence type="ECO:0008006" key="10">
    <source>
        <dbReference type="Google" id="ProtNLM"/>
    </source>
</evidence>
<evidence type="ECO:0000256" key="4">
    <source>
        <dbReference type="PROSITE-ProRule" id="PRU00475"/>
    </source>
</evidence>
<feature type="compositionally biased region" description="Acidic residues" evidence="5">
    <location>
        <begin position="479"/>
        <end position="490"/>
    </location>
</feature>
<dbReference type="GO" id="GO:0000785">
    <property type="term" value="C:chromatin"/>
    <property type="evidence" value="ECO:0007669"/>
    <property type="project" value="UniProtKB-ARBA"/>
</dbReference>
<accession>A0A2J6RP22</accession>
<feature type="region of interest" description="Disordered" evidence="5">
    <location>
        <begin position="703"/>
        <end position="757"/>
    </location>
</feature>
<feature type="region of interest" description="Disordered" evidence="5">
    <location>
        <begin position="985"/>
        <end position="1033"/>
    </location>
</feature>
<comment type="subcellular location">
    <subcellularLocation>
        <location evidence="1 4">Nucleus</location>
    </subcellularLocation>
</comment>
<dbReference type="GO" id="GO:0005634">
    <property type="term" value="C:nucleus"/>
    <property type="evidence" value="ECO:0007669"/>
    <property type="project" value="UniProtKB-SubCell"/>
</dbReference>
<keyword evidence="3 4" id="KW-0539">Nucleus</keyword>
<evidence type="ECO:0000256" key="2">
    <source>
        <dbReference type="ARBA" id="ARBA00023054"/>
    </source>
</evidence>
<dbReference type="InterPro" id="IPR028942">
    <property type="entry name" value="WHIM1_dom"/>
</dbReference>
<evidence type="ECO:0000313" key="8">
    <source>
        <dbReference type="EMBL" id="PMD40240.1"/>
    </source>
</evidence>
<proteinExistence type="predicted"/>
<dbReference type="Pfam" id="PF10537">
    <property type="entry name" value="WAC_Acf1_DNA_bd"/>
    <property type="match status" value="1"/>
</dbReference>
<dbReference type="InterPro" id="IPR028941">
    <property type="entry name" value="WHIM2_dom"/>
</dbReference>
<dbReference type="GO" id="GO:0031509">
    <property type="term" value="P:subtelomeric heterochromatin formation"/>
    <property type="evidence" value="ECO:0007669"/>
    <property type="project" value="TreeGrafter"/>
</dbReference>
<keyword evidence="9" id="KW-1185">Reference proteome</keyword>
<feature type="region of interest" description="Disordered" evidence="5">
    <location>
        <begin position="233"/>
        <end position="337"/>
    </location>
</feature>
<dbReference type="GO" id="GO:0000781">
    <property type="term" value="C:chromosome, telomeric region"/>
    <property type="evidence" value="ECO:0007669"/>
    <property type="project" value="GOC"/>
</dbReference>
<feature type="compositionally biased region" description="Basic and acidic residues" evidence="5">
    <location>
        <begin position="729"/>
        <end position="757"/>
    </location>
</feature>